<dbReference type="InterPro" id="IPR001173">
    <property type="entry name" value="Glyco_trans_2-like"/>
</dbReference>
<sequence length="337" mass="37309">MKRSFGTGGRSPLSSGLVASSEASRLERATGRGEHVAVLMCTYCPSDYFADQLESLLAQSHRNFRLWVSDDSPDDSARKALDAYQSGSEGFEFNLIEGPKDGFAANFLTLLCCEDISADYFAFCDQDDVWEQNKLEVAVRTLKEVQPDTPAVYCGRTLLTDESGAETGYSAGRKRKPDFANALVQSLAGGNTMVINQAGRDLVRRAGTPPIVSHDWWVYLLVSGAGGVVLFDPVPTIRYRQHGSNLVGANTSLAANLFRIKMLFHNRFRTWNDVNVRALESAQHLLTPDNRKRFQHFVKARSGNIFSRLYHLRKSGAYRQTVIGNLGLFIATVTGKI</sequence>
<reference evidence="3" key="1">
    <citation type="submission" date="2016-10" db="EMBL/GenBank/DDBJ databases">
        <authorList>
            <person name="Varghese N."/>
            <person name="Submissions S."/>
        </authorList>
    </citation>
    <scope>NUCLEOTIDE SEQUENCE [LARGE SCALE GENOMIC DNA]</scope>
    <source>
        <strain evidence="3">CGMCC 1.6489</strain>
    </source>
</reference>
<feature type="domain" description="Glycosyltransferase 2-like" evidence="1">
    <location>
        <begin position="38"/>
        <end position="147"/>
    </location>
</feature>
<dbReference type="Gene3D" id="3.90.550.10">
    <property type="entry name" value="Spore Coat Polysaccharide Biosynthesis Protein SpsA, Chain A"/>
    <property type="match status" value="1"/>
</dbReference>
<gene>
    <name evidence="2" type="ORF">SAMN04487962_11111</name>
</gene>
<dbReference type="STRING" id="430453.SAMN04487962_11111"/>
<dbReference type="Pfam" id="PF00535">
    <property type="entry name" value="Glycos_transf_2"/>
    <property type="match status" value="1"/>
</dbReference>
<accession>A0A1I0EWA3</accession>
<dbReference type="InterPro" id="IPR029044">
    <property type="entry name" value="Nucleotide-diphossugar_trans"/>
</dbReference>
<proteinExistence type="predicted"/>
<evidence type="ECO:0000313" key="3">
    <source>
        <dbReference type="Proteomes" id="UP000198762"/>
    </source>
</evidence>
<evidence type="ECO:0000313" key="2">
    <source>
        <dbReference type="EMBL" id="SET49773.1"/>
    </source>
</evidence>
<dbReference type="AlphaFoldDB" id="A0A1I0EWA3"/>
<dbReference type="CDD" id="cd04196">
    <property type="entry name" value="GT_2_like_d"/>
    <property type="match status" value="1"/>
</dbReference>
<keyword evidence="2" id="KW-0808">Transferase</keyword>
<dbReference type="Proteomes" id="UP000198762">
    <property type="component" value="Unassembled WGS sequence"/>
</dbReference>
<dbReference type="EMBL" id="FOHZ01000011">
    <property type="protein sequence ID" value="SET49773.1"/>
    <property type="molecule type" value="Genomic_DNA"/>
</dbReference>
<evidence type="ECO:0000259" key="1">
    <source>
        <dbReference type="Pfam" id="PF00535"/>
    </source>
</evidence>
<keyword evidence="3" id="KW-1185">Reference proteome</keyword>
<protein>
    <submittedName>
        <fullName evidence="2">Glycosyltransferase involved in cell wall bisynthesis</fullName>
    </submittedName>
</protein>
<dbReference type="SUPFAM" id="SSF53448">
    <property type="entry name" value="Nucleotide-diphospho-sugar transferases"/>
    <property type="match status" value="1"/>
</dbReference>
<dbReference type="GO" id="GO:0016740">
    <property type="term" value="F:transferase activity"/>
    <property type="evidence" value="ECO:0007669"/>
    <property type="project" value="UniProtKB-KW"/>
</dbReference>
<organism evidence="2 3">
    <name type="scientific">Marinobacter segnicrescens</name>
    <dbReference type="NCBI Taxonomy" id="430453"/>
    <lineage>
        <taxon>Bacteria</taxon>
        <taxon>Pseudomonadati</taxon>
        <taxon>Pseudomonadota</taxon>
        <taxon>Gammaproteobacteria</taxon>
        <taxon>Pseudomonadales</taxon>
        <taxon>Marinobacteraceae</taxon>
        <taxon>Marinobacter</taxon>
    </lineage>
</organism>
<name>A0A1I0EWA3_9GAMM</name>